<evidence type="ECO:0000313" key="2">
    <source>
        <dbReference type="Proteomes" id="UP000029227"/>
    </source>
</evidence>
<accession>A0A090RM79</accession>
<reference evidence="1 2" key="1">
    <citation type="journal article" date="2014" name="Genome Announc.">
        <title>Draft Genome Sequences of Two Vibrionaceae Species, Vibrio ponticus C121 and Photobacterium aphoticum C119, Isolated as Coral Reef Microbiota.</title>
        <authorList>
            <person name="Al-saari N."/>
            <person name="Meirelles P.M."/>
            <person name="Mino S."/>
            <person name="Suda W."/>
            <person name="Oshima K."/>
            <person name="Hattori M."/>
            <person name="Ohkuma M."/>
            <person name="Thompson F.L."/>
            <person name="Gomez-Gil B."/>
            <person name="Sawabe T."/>
            <person name="Sawabe T."/>
        </authorList>
    </citation>
    <scope>NUCLEOTIDE SEQUENCE [LARGE SCALE GENOMIC DNA]</scope>
    <source>
        <strain evidence="1 2">JCM 19237</strain>
    </source>
</reference>
<sequence>MQADKEDWTLTLPAGWESDNRLLAADLQQEQAYWQKAGWTLTLLEG</sequence>
<dbReference type="EC" id="3.6.1.11" evidence="1"/>
<dbReference type="GO" id="GO:0004309">
    <property type="term" value="F:exopolyphosphatase activity"/>
    <property type="evidence" value="ECO:0007669"/>
    <property type="project" value="UniProtKB-EC"/>
</dbReference>
<dbReference type="eggNOG" id="COG0248">
    <property type="taxonomic scope" value="Bacteria"/>
</dbReference>
<evidence type="ECO:0000313" key="1">
    <source>
        <dbReference type="EMBL" id="GAL08582.1"/>
    </source>
</evidence>
<dbReference type="STRING" id="754436.JCM19237_3121"/>
<proteinExistence type="predicted"/>
<dbReference type="AlphaFoldDB" id="A0A090RM79"/>
<keyword evidence="1" id="KW-0378">Hydrolase</keyword>
<dbReference type="SUPFAM" id="SSF109604">
    <property type="entry name" value="HD-domain/PDEase-like"/>
    <property type="match status" value="1"/>
</dbReference>
<dbReference type="EMBL" id="BBMN01000028">
    <property type="protein sequence ID" value="GAL08582.1"/>
    <property type="molecule type" value="Genomic_DNA"/>
</dbReference>
<organism evidence="1 2">
    <name type="scientific">Photobacterium aphoticum</name>
    <dbReference type="NCBI Taxonomy" id="754436"/>
    <lineage>
        <taxon>Bacteria</taxon>
        <taxon>Pseudomonadati</taxon>
        <taxon>Pseudomonadota</taxon>
        <taxon>Gammaproteobacteria</taxon>
        <taxon>Vibrionales</taxon>
        <taxon>Vibrionaceae</taxon>
        <taxon>Photobacterium</taxon>
    </lineage>
</organism>
<protein>
    <submittedName>
        <fullName evidence="1">Exopolyphosphatase</fullName>
        <ecNumber evidence="1">3.6.1.11</ecNumber>
    </submittedName>
</protein>
<dbReference type="Gene3D" id="3.30.70.2260">
    <property type="match status" value="1"/>
</dbReference>
<dbReference type="Proteomes" id="UP000029227">
    <property type="component" value="Unassembled WGS sequence"/>
</dbReference>
<comment type="caution">
    <text evidence="1">The sequence shown here is derived from an EMBL/GenBank/DDBJ whole genome shotgun (WGS) entry which is preliminary data.</text>
</comment>
<gene>
    <name evidence="1" type="ORF">JCM19237_3121</name>
</gene>
<name>A0A090RM79_9GAMM</name>